<evidence type="ECO:0000313" key="1">
    <source>
        <dbReference type="EMBL" id="KIX15234.1"/>
    </source>
</evidence>
<proteinExistence type="predicted"/>
<organism evidence="1 2">
    <name type="scientific">Dethiosulfatarculus sandiegensis</name>
    <dbReference type="NCBI Taxonomy" id="1429043"/>
    <lineage>
        <taxon>Bacteria</taxon>
        <taxon>Pseudomonadati</taxon>
        <taxon>Thermodesulfobacteriota</taxon>
        <taxon>Desulfarculia</taxon>
        <taxon>Desulfarculales</taxon>
        <taxon>Desulfarculaceae</taxon>
        <taxon>Dethiosulfatarculus</taxon>
    </lineage>
</organism>
<dbReference type="Proteomes" id="UP000032233">
    <property type="component" value="Unassembled WGS sequence"/>
</dbReference>
<protein>
    <submittedName>
        <fullName evidence="1">Uncharacterized protein</fullName>
    </submittedName>
</protein>
<comment type="caution">
    <text evidence="1">The sequence shown here is derived from an EMBL/GenBank/DDBJ whole genome shotgun (WGS) entry which is preliminary data.</text>
</comment>
<reference evidence="1 2" key="1">
    <citation type="submission" date="2013-11" db="EMBL/GenBank/DDBJ databases">
        <title>Metagenomic analysis of a methanogenic consortium involved in long chain n-alkane degradation.</title>
        <authorList>
            <person name="Davidova I.A."/>
            <person name="Callaghan A.V."/>
            <person name="Wawrik B."/>
            <person name="Pruitt S."/>
            <person name="Marks C."/>
            <person name="Duncan K.E."/>
            <person name="Suflita J.M."/>
        </authorList>
    </citation>
    <scope>NUCLEOTIDE SEQUENCE [LARGE SCALE GENOMIC DNA]</scope>
    <source>
        <strain evidence="1 2">SPR</strain>
    </source>
</reference>
<dbReference type="EMBL" id="AZAC01000004">
    <property type="protein sequence ID" value="KIX15234.1"/>
    <property type="molecule type" value="Genomic_DNA"/>
</dbReference>
<dbReference type="PROSITE" id="PS51257">
    <property type="entry name" value="PROKAR_LIPOPROTEIN"/>
    <property type="match status" value="1"/>
</dbReference>
<dbReference type="InParanoid" id="A0A0D2JAS1"/>
<dbReference type="AlphaFoldDB" id="A0A0D2JAS1"/>
<gene>
    <name evidence="1" type="ORF">X474_05305</name>
</gene>
<accession>A0A0D2JAS1</accession>
<dbReference type="STRING" id="1429043.X474_05305"/>
<evidence type="ECO:0000313" key="2">
    <source>
        <dbReference type="Proteomes" id="UP000032233"/>
    </source>
</evidence>
<name>A0A0D2JAS1_9BACT</name>
<keyword evidence="2" id="KW-1185">Reference proteome</keyword>
<sequence length="54" mass="5862">MEKISIAPLNLMKCLYLGRSEDIFTNLLNAVCSCVACFLPPSLSLITGCKLSPE</sequence>